<dbReference type="PaxDb" id="4097-A0A1S3ZE22"/>
<evidence type="ECO:0000313" key="2">
    <source>
        <dbReference type="Proteomes" id="UP000790787"/>
    </source>
</evidence>
<feature type="transmembrane region" description="Helical" evidence="1">
    <location>
        <begin position="107"/>
        <end position="126"/>
    </location>
</feature>
<keyword evidence="1" id="KW-0812">Transmembrane</keyword>
<protein>
    <submittedName>
        <fullName evidence="3">Uncharacterized protein LOC107785677</fullName>
    </submittedName>
</protein>
<dbReference type="RefSeq" id="XP_016462517.1">
    <property type="nucleotide sequence ID" value="XM_016607031.1"/>
</dbReference>
<evidence type="ECO:0000256" key="1">
    <source>
        <dbReference type="SAM" id="Phobius"/>
    </source>
</evidence>
<dbReference type="GeneID" id="107785677"/>
<accession>A0A1S3ZE22</accession>
<proteinExistence type="predicted"/>
<keyword evidence="2" id="KW-1185">Reference proteome</keyword>
<gene>
    <name evidence="3" type="primary">LOC107785677</name>
</gene>
<reference evidence="2" key="1">
    <citation type="journal article" date="2014" name="Nat. Commun.">
        <title>The tobacco genome sequence and its comparison with those of tomato and potato.</title>
        <authorList>
            <person name="Sierro N."/>
            <person name="Battey J.N."/>
            <person name="Ouadi S."/>
            <person name="Bakaher N."/>
            <person name="Bovet L."/>
            <person name="Willig A."/>
            <person name="Goepfert S."/>
            <person name="Peitsch M.C."/>
            <person name="Ivanov N.V."/>
        </authorList>
    </citation>
    <scope>NUCLEOTIDE SEQUENCE [LARGE SCALE GENOMIC DNA]</scope>
</reference>
<name>A0A1S3ZE22_TOBAC</name>
<keyword evidence="1" id="KW-0472">Membrane</keyword>
<organism evidence="2 3">
    <name type="scientific">Nicotiana tabacum</name>
    <name type="common">Common tobacco</name>
    <dbReference type="NCBI Taxonomy" id="4097"/>
    <lineage>
        <taxon>Eukaryota</taxon>
        <taxon>Viridiplantae</taxon>
        <taxon>Streptophyta</taxon>
        <taxon>Embryophyta</taxon>
        <taxon>Tracheophyta</taxon>
        <taxon>Spermatophyta</taxon>
        <taxon>Magnoliopsida</taxon>
        <taxon>eudicotyledons</taxon>
        <taxon>Gunneridae</taxon>
        <taxon>Pentapetalae</taxon>
        <taxon>asterids</taxon>
        <taxon>lamiids</taxon>
        <taxon>Solanales</taxon>
        <taxon>Solanaceae</taxon>
        <taxon>Nicotianoideae</taxon>
        <taxon>Nicotianeae</taxon>
        <taxon>Nicotiana</taxon>
    </lineage>
</organism>
<evidence type="ECO:0000313" key="3">
    <source>
        <dbReference type="RefSeq" id="XP_016462517.1"/>
    </source>
</evidence>
<dbReference type="Proteomes" id="UP000790787">
    <property type="component" value="Chromosome 20"/>
</dbReference>
<dbReference type="AlphaFoldDB" id="A0A1S3ZE22"/>
<sequence>MIIQYSKDAIQNCEFVIKQHYAKISKESSSRISSRHSHSCCFSSISFSIDSLQAISPWFLSRFLLGFFALLSGLCFRFPFQVFNFKLNLFFDVYLLFWYNIHRSRYLWTVCTLLLMQIVFSDYFLYWNRRVH</sequence>
<dbReference type="KEGG" id="nta:107785677"/>
<reference evidence="3" key="2">
    <citation type="submission" date="2025-08" db="UniProtKB">
        <authorList>
            <consortium name="RefSeq"/>
        </authorList>
    </citation>
    <scope>IDENTIFICATION</scope>
    <source>
        <tissue evidence="3">Leaf</tissue>
    </source>
</reference>
<keyword evidence="1" id="KW-1133">Transmembrane helix</keyword>
<feature type="transmembrane region" description="Helical" evidence="1">
    <location>
        <begin position="55"/>
        <end position="76"/>
    </location>
</feature>
<dbReference type="RefSeq" id="XP_016462517.1">
    <property type="nucleotide sequence ID" value="XM_016607031.2"/>
</dbReference>